<gene>
    <name evidence="1" type="ORF">HAX54_022634</name>
</gene>
<reference evidence="1 2" key="1">
    <citation type="journal article" date="2021" name="BMC Genomics">
        <title>Datura genome reveals duplications of psychoactive alkaloid biosynthetic genes and high mutation rate following tissue culture.</title>
        <authorList>
            <person name="Rajewski A."/>
            <person name="Carter-House D."/>
            <person name="Stajich J."/>
            <person name="Litt A."/>
        </authorList>
    </citation>
    <scope>NUCLEOTIDE SEQUENCE [LARGE SCALE GENOMIC DNA]</scope>
    <source>
        <strain evidence="1">AR-01</strain>
    </source>
</reference>
<keyword evidence="2" id="KW-1185">Reference proteome</keyword>
<proteinExistence type="predicted"/>
<name>A0ABS8UW59_DATST</name>
<evidence type="ECO:0000313" key="2">
    <source>
        <dbReference type="Proteomes" id="UP000823775"/>
    </source>
</evidence>
<protein>
    <submittedName>
        <fullName evidence="1">Uncharacterized protein</fullName>
    </submittedName>
</protein>
<organism evidence="1 2">
    <name type="scientific">Datura stramonium</name>
    <name type="common">Jimsonweed</name>
    <name type="synonym">Common thornapple</name>
    <dbReference type="NCBI Taxonomy" id="4076"/>
    <lineage>
        <taxon>Eukaryota</taxon>
        <taxon>Viridiplantae</taxon>
        <taxon>Streptophyta</taxon>
        <taxon>Embryophyta</taxon>
        <taxon>Tracheophyta</taxon>
        <taxon>Spermatophyta</taxon>
        <taxon>Magnoliopsida</taxon>
        <taxon>eudicotyledons</taxon>
        <taxon>Gunneridae</taxon>
        <taxon>Pentapetalae</taxon>
        <taxon>asterids</taxon>
        <taxon>lamiids</taxon>
        <taxon>Solanales</taxon>
        <taxon>Solanaceae</taxon>
        <taxon>Solanoideae</taxon>
        <taxon>Datureae</taxon>
        <taxon>Datura</taxon>
    </lineage>
</organism>
<comment type="caution">
    <text evidence="1">The sequence shown here is derived from an EMBL/GenBank/DDBJ whole genome shotgun (WGS) entry which is preliminary data.</text>
</comment>
<evidence type="ECO:0000313" key="1">
    <source>
        <dbReference type="EMBL" id="MCD9638577.1"/>
    </source>
</evidence>
<dbReference type="Proteomes" id="UP000823775">
    <property type="component" value="Unassembled WGS sequence"/>
</dbReference>
<feature type="non-terminal residue" evidence="1">
    <location>
        <position position="1"/>
    </location>
</feature>
<feature type="non-terminal residue" evidence="1">
    <location>
        <position position="57"/>
    </location>
</feature>
<sequence length="57" mass="6691">IDEGRLALEFLTIWDKLHELGVGYIFAKPKECNLTLVREFYAKWDTLFGESTKVKTR</sequence>
<dbReference type="EMBL" id="JACEIK010002734">
    <property type="protein sequence ID" value="MCD9638577.1"/>
    <property type="molecule type" value="Genomic_DNA"/>
</dbReference>
<accession>A0ABS8UW59</accession>